<keyword evidence="8" id="KW-0479">Metal-binding</keyword>
<dbReference type="OrthoDB" id="6581954at2759"/>
<dbReference type="GO" id="GO:0005886">
    <property type="term" value="C:plasma membrane"/>
    <property type="evidence" value="ECO:0007669"/>
    <property type="project" value="TreeGrafter"/>
</dbReference>
<evidence type="ECO:0000256" key="5">
    <source>
        <dbReference type="ARBA" id="ARBA00022847"/>
    </source>
</evidence>
<dbReference type="STRING" id="6689.A0A3R7SJR7"/>
<evidence type="ECO:0000256" key="3">
    <source>
        <dbReference type="ARBA" id="ARBA00022448"/>
    </source>
</evidence>
<evidence type="ECO:0000256" key="6">
    <source>
        <dbReference type="ARBA" id="ARBA00022989"/>
    </source>
</evidence>
<protein>
    <submittedName>
        <fullName evidence="12">Sodium-dependent nutrient amino acid transporter 8</fullName>
    </submittedName>
</protein>
<feature type="region of interest" description="Disordered" evidence="10">
    <location>
        <begin position="59"/>
        <end position="89"/>
    </location>
</feature>
<dbReference type="Pfam" id="PF00209">
    <property type="entry name" value="SNF"/>
    <property type="match status" value="1"/>
</dbReference>
<dbReference type="InterPro" id="IPR037272">
    <property type="entry name" value="SNS_sf"/>
</dbReference>
<keyword evidence="13" id="KW-1185">Reference proteome</keyword>
<dbReference type="PROSITE" id="PS50267">
    <property type="entry name" value="NA_NEUROTRAN_SYMP_3"/>
    <property type="match status" value="1"/>
</dbReference>
<dbReference type="EMBL" id="QCYY01003353">
    <property type="protein sequence ID" value="ROT63934.1"/>
    <property type="molecule type" value="Genomic_DNA"/>
</dbReference>
<feature type="transmembrane region" description="Helical" evidence="11">
    <location>
        <begin position="167"/>
        <end position="191"/>
    </location>
</feature>
<proteinExistence type="inferred from homology"/>
<dbReference type="GO" id="GO:0046872">
    <property type="term" value="F:metal ion binding"/>
    <property type="evidence" value="ECO:0007669"/>
    <property type="project" value="UniProtKB-KW"/>
</dbReference>
<keyword evidence="9" id="KW-1015">Disulfide bond</keyword>
<keyword evidence="4 11" id="KW-0812">Transmembrane</keyword>
<name>A0A3R7SJR7_PENVA</name>
<evidence type="ECO:0000313" key="13">
    <source>
        <dbReference type="Proteomes" id="UP000283509"/>
    </source>
</evidence>
<dbReference type="PANTHER" id="PTHR11616:SF236">
    <property type="entry name" value="TRANSPORTER"/>
    <property type="match status" value="1"/>
</dbReference>
<feature type="transmembrane region" description="Helical" evidence="11">
    <location>
        <begin position="377"/>
        <end position="398"/>
    </location>
</feature>
<feature type="transmembrane region" description="Helical" evidence="11">
    <location>
        <begin position="298"/>
        <end position="317"/>
    </location>
</feature>
<reference evidence="12 13" key="2">
    <citation type="submission" date="2019-01" db="EMBL/GenBank/DDBJ databases">
        <title>The decoding of complex shrimp genome reveals the adaptation for benthos swimmer, frequently molting mechanism and breeding impact on genome.</title>
        <authorList>
            <person name="Sun Y."/>
            <person name="Gao Y."/>
            <person name="Yu Y."/>
        </authorList>
    </citation>
    <scope>NUCLEOTIDE SEQUENCE [LARGE SCALE GENOMIC DNA]</scope>
    <source>
        <tissue evidence="12">Muscle</tissue>
    </source>
</reference>
<evidence type="ECO:0000256" key="10">
    <source>
        <dbReference type="SAM" id="MobiDB-lite"/>
    </source>
</evidence>
<dbReference type="PANTHER" id="PTHR11616">
    <property type="entry name" value="SODIUM/CHLORIDE DEPENDENT TRANSPORTER"/>
    <property type="match status" value="1"/>
</dbReference>
<sequence length="418" mass="45700">MVNMPGGAMVLEVDERDDDAVSILSRRDSLSGARTVGGVAPLPDTAYFDKKIKIEMAHHSPAVGSKPGEDSGDEGEGDTPLDAVNEESKKDKDPLLTYGLSNVLNHLCLALASPAFFRLPALAYKWGSSDGSGFLLAYCITLLVVALPTSVLELTMAQFSSLGTVTIFRCLPVLTGVGIGMVAACSVLMVYTSTVFTWSTLYLFDCMHKKLPWENCPNGTKYCMEPQKTFLNASNATDVTKYFPSDFYFLDNVAQVFEPRDALSPNLSLALIQLFLWLALVFLVSRRNVWQSGIFSKAMALLTLAMLVAMVAVGLTFRESGAGLYAVFKVRPSNLAKPDIWVDALGQALWTLGPTLGILISRASYKRFRERIRLDAYTAVGANIFVALLLHLALFPFLNHLTSDKSKSSRVELRVAVR</sequence>
<accession>A0A3R7SJR7</accession>
<comment type="caution">
    <text evidence="12">The sequence shown here is derived from an EMBL/GenBank/DDBJ whole genome shotgun (WGS) entry which is preliminary data.</text>
</comment>
<keyword evidence="8" id="KW-0915">Sodium</keyword>
<dbReference type="GO" id="GO:0015187">
    <property type="term" value="F:glycine transmembrane transporter activity"/>
    <property type="evidence" value="ECO:0007669"/>
    <property type="project" value="TreeGrafter"/>
</dbReference>
<feature type="transmembrane region" description="Helical" evidence="11">
    <location>
        <begin position="135"/>
        <end position="155"/>
    </location>
</feature>
<keyword evidence="6 11" id="KW-1133">Transmembrane helix</keyword>
<evidence type="ECO:0000256" key="2">
    <source>
        <dbReference type="ARBA" id="ARBA00006459"/>
    </source>
</evidence>
<comment type="similarity">
    <text evidence="2">Belongs to the sodium:neurotransmitter symporter (SNF) (TC 2.A.22) family.</text>
</comment>
<reference evidence="12 13" key="1">
    <citation type="submission" date="2018-04" db="EMBL/GenBank/DDBJ databases">
        <authorList>
            <person name="Zhang X."/>
            <person name="Yuan J."/>
            <person name="Li F."/>
            <person name="Xiang J."/>
        </authorList>
    </citation>
    <scope>NUCLEOTIDE SEQUENCE [LARGE SCALE GENOMIC DNA]</scope>
    <source>
        <tissue evidence="12">Muscle</tissue>
    </source>
</reference>
<evidence type="ECO:0000256" key="11">
    <source>
        <dbReference type="SAM" id="Phobius"/>
    </source>
</evidence>
<evidence type="ECO:0000313" key="12">
    <source>
        <dbReference type="EMBL" id="ROT63934.1"/>
    </source>
</evidence>
<keyword evidence="5" id="KW-0769">Symport</keyword>
<feature type="compositionally biased region" description="Acidic residues" evidence="10">
    <location>
        <begin position="70"/>
        <end position="79"/>
    </location>
</feature>
<dbReference type="AlphaFoldDB" id="A0A3R7SJR7"/>
<evidence type="ECO:0000256" key="8">
    <source>
        <dbReference type="PIRSR" id="PIRSR600175-1"/>
    </source>
</evidence>
<feature type="transmembrane region" description="Helical" evidence="11">
    <location>
        <begin position="344"/>
        <end position="365"/>
    </location>
</feature>
<dbReference type="GO" id="GO:0005283">
    <property type="term" value="F:amino acid:sodium symporter activity"/>
    <property type="evidence" value="ECO:0007669"/>
    <property type="project" value="TreeGrafter"/>
</dbReference>
<keyword evidence="3" id="KW-0813">Transport</keyword>
<evidence type="ECO:0000256" key="9">
    <source>
        <dbReference type="PIRSR" id="PIRSR600175-2"/>
    </source>
</evidence>
<feature type="transmembrane region" description="Helical" evidence="11">
    <location>
        <begin position="95"/>
        <end position="115"/>
    </location>
</feature>
<feature type="binding site" evidence="8">
    <location>
        <position position="110"/>
    </location>
    <ligand>
        <name>Na(+)</name>
        <dbReference type="ChEBI" id="CHEBI:29101"/>
        <label>1</label>
    </ligand>
</feature>
<dbReference type="GO" id="GO:0015179">
    <property type="term" value="F:L-amino acid transmembrane transporter activity"/>
    <property type="evidence" value="ECO:0007669"/>
    <property type="project" value="TreeGrafter"/>
</dbReference>
<evidence type="ECO:0000256" key="1">
    <source>
        <dbReference type="ARBA" id="ARBA00004141"/>
    </source>
</evidence>
<gene>
    <name evidence="12" type="ORF">C7M84_018155</name>
</gene>
<organism evidence="12 13">
    <name type="scientific">Penaeus vannamei</name>
    <name type="common">Whiteleg shrimp</name>
    <name type="synonym">Litopenaeus vannamei</name>
    <dbReference type="NCBI Taxonomy" id="6689"/>
    <lineage>
        <taxon>Eukaryota</taxon>
        <taxon>Metazoa</taxon>
        <taxon>Ecdysozoa</taxon>
        <taxon>Arthropoda</taxon>
        <taxon>Crustacea</taxon>
        <taxon>Multicrustacea</taxon>
        <taxon>Malacostraca</taxon>
        <taxon>Eumalacostraca</taxon>
        <taxon>Eucarida</taxon>
        <taxon>Decapoda</taxon>
        <taxon>Dendrobranchiata</taxon>
        <taxon>Penaeoidea</taxon>
        <taxon>Penaeidae</taxon>
        <taxon>Penaeus</taxon>
    </lineage>
</organism>
<feature type="transmembrane region" description="Helical" evidence="11">
    <location>
        <begin position="267"/>
        <end position="286"/>
    </location>
</feature>
<evidence type="ECO:0000256" key="4">
    <source>
        <dbReference type="ARBA" id="ARBA00022692"/>
    </source>
</evidence>
<feature type="binding site" evidence="8">
    <location>
        <position position="383"/>
    </location>
    <ligand>
        <name>Na(+)</name>
        <dbReference type="ChEBI" id="CHEBI:29101"/>
        <label>1</label>
    </ligand>
</feature>
<dbReference type="SUPFAM" id="SSF161070">
    <property type="entry name" value="SNF-like"/>
    <property type="match status" value="1"/>
</dbReference>
<keyword evidence="7 11" id="KW-0472">Membrane</keyword>
<evidence type="ECO:0000256" key="7">
    <source>
        <dbReference type="ARBA" id="ARBA00023136"/>
    </source>
</evidence>
<dbReference type="InterPro" id="IPR000175">
    <property type="entry name" value="Na/ntran_symport"/>
</dbReference>
<dbReference type="Proteomes" id="UP000283509">
    <property type="component" value="Unassembled WGS sequence"/>
</dbReference>
<comment type="subcellular location">
    <subcellularLocation>
        <location evidence="1">Membrane</location>
        <topology evidence="1">Multi-pass membrane protein</topology>
    </subcellularLocation>
</comment>
<dbReference type="GO" id="GO:0089718">
    <property type="term" value="P:amino acid import across plasma membrane"/>
    <property type="evidence" value="ECO:0007669"/>
    <property type="project" value="TreeGrafter"/>
</dbReference>
<feature type="disulfide bond" evidence="9">
    <location>
        <begin position="216"/>
        <end position="223"/>
    </location>
</feature>